<keyword evidence="3" id="KW-0131">Cell cycle</keyword>
<evidence type="ECO:0000256" key="4">
    <source>
        <dbReference type="SAM" id="MobiDB-lite"/>
    </source>
</evidence>
<feature type="compositionally biased region" description="Basic and acidic residues" evidence="4">
    <location>
        <begin position="203"/>
        <end position="212"/>
    </location>
</feature>
<dbReference type="SUPFAM" id="SSF46689">
    <property type="entry name" value="Homeodomain-like"/>
    <property type="match status" value="1"/>
</dbReference>
<dbReference type="Pfam" id="PF08558">
    <property type="entry name" value="TRF"/>
    <property type="match status" value="1"/>
</dbReference>
<comment type="caution">
    <text evidence="6">The sequence shown here is derived from an EMBL/GenBank/DDBJ whole genome shotgun (WGS) entry which is preliminary data.</text>
</comment>
<protein>
    <recommendedName>
        <fullName evidence="5">HTH myb-type domain-containing protein</fullName>
    </recommendedName>
</protein>
<feature type="compositionally biased region" description="Basic and acidic residues" evidence="4">
    <location>
        <begin position="741"/>
        <end position="756"/>
    </location>
</feature>
<evidence type="ECO:0000256" key="3">
    <source>
        <dbReference type="ARBA" id="ARBA00023306"/>
    </source>
</evidence>
<dbReference type="EMBL" id="JAWRVI010000077">
    <property type="protein sequence ID" value="KAK4081022.1"/>
    <property type="molecule type" value="Genomic_DNA"/>
</dbReference>
<dbReference type="Gene3D" id="1.10.10.60">
    <property type="entry name" value="Homeodomain-like"/>
    <property type="match status" value="1"/>
</dbReference>
<feature type="compositionally biased region" description="Pro residues" evidence="4">
    <location>
        <begin position="1216"/>
        <end position="1229"/>
    </location>
</feature>
<feature type="region of interest" description="Disordered" evidence="4">
    <location>
        <begin position="238"/>
        <end position="268"/>
    </location>
</feature>
<feature type="region of interest" description="Disordered" evidence="4">
    <location>
        <begin position="684"/>
        <end position="756"/>
    </location>
</feature>
<feature type="region of interest" description="Disordered" evidence="4">
    <location>
        <begin position="596"/>
        <end position="624"/>
    </location>
</feature>
<dbReference type="InterPro" id="IPR013867">
    <property type="entry name" value="Telomere_rpt-bd_fac_dimer_dom"/>
</dbReference>
<sequence>MGGAPTHWVAVRRPANVATAVAEAGRVFRADAASYLSRRQSAHRDKPSIRGPSASRRDTPQTNQQHCIANARQRDRASDFDRRRQIIFRAGSRSETPPAHLDHPTDIHAHVPPQAVTVSIGIMAEPAQTSAGAAAAAPGTFCPVLFTPRHGAMGLCPSLRQTLLDIKQEHEPTGLEGLDFNLSPELASKRPFEDVATGAVESPEAKRAKTEGQAEEDSLEDGLALLVQNALSNVGDLVDQFSAGPDPLPAPSTEPMDVDSAPTPEPRKVPATFALEPQRYIREMNMHALGNLAITLLLVVAQPPLEDTIKLIRNGDSDHGRSYRQLKQSLEQIRSLYTSKHVLSAHELEIHDADSRTLLELANLAQLGSWLIDGSQNSLDEADESFLSMFDCQVSDLPAGMEELYLGIMTQRAVESLAVKEPEKPSEEVLGEILMSGLEDRLRGQHGGNELTSADQHFVSSVQSRKETLQGEAKEQPEPSWFPDLGHASSREADRYIAALREKHPLEELLRLYVKYVRERLAAASHLGSKFGISTEIRDASVTADVISDTTVGHANTNPSANHADAEVDVDLDDLSSFFEKTASGLVQDALAGLTEETNEESTAEGGEHGAHTNGEAKATAGQTNGKIDLATDYKELEALVAESTSNYVRTTLHGLSPVPYQPTVPQSTTESMAAQLPYLQQLQQHQAQHPYYTSYSQPPPEPQAPAPAPGENLPPNQTCSSATLYDKARQAALSKTSSHTRREGSHSTRRPWSQDEEKALMAGLDMVKGPHWSQILSLFGHSGTISDILKERTQVQLKDKARNLKLFFLKTNSEMPYYLQAVTGELKTRAPTQAARKEAEERARMNSEEDQAKLQGILTLAGGLQHPPQGRATGSPATGITGSVVTPAQAAAAATSAQQQNQQQQASQLHTSAQAASRLHGAATASASTPASAQTTQATKPGVQATTQQVLQSMPQAPPRPQAQIPPQAHRPQPYGNQPHQLQYQHLQQAQQQARPQAQQQAQGQQNTQAQQQQQQQSPVVRSPATPQPGTPGTQPHRPLSAQGQAAAQGHTPAAAQLQARAPAPAQQSALAHPQAQPAAQHAQGQAQTQGQRQAQHPQSQLQPQARPQVQAAQAQAQGQARPAPVPAQGVQGHSQSVPAQAIQGRPAQPQTPSQPAQGQPPQSRPALTLPAQGQQGQQGQQSQAPLQNNLPQPQRPQSQPQPSPLALPVVARPPSAPANPQSQPPPAAASAPHGHPPQQQTQPQPQPQPQANHSSGAASAPPSQQAPPAQAPAPLVLPTQPIEAAPHKSQEETQADDNAAEVALLEGLQAVVAQSLAS</sequence>
<feature type="region of interest" description="Disordered" evidence="4">
    <location>
        <begin position="36"/>
        <end position="81"/>
    </location>
</feature>
<dbReference type="InterPro" id="IPR052833">
    <property type="entry name" value="Telomeric_DNA-bd_trans-reg"/>
</dbReference>
<feature type="compositionally biased region" description="Basic and acidic residues" evidence="4">
    <location>
        <begin position="836"/>
        <end position="851"/>
    </location>
</feature>
<feature type="region of interest" description="Disordered" evidence="4">
    <location>
        <begin position="195"/>
        <end position="219"/>
    </location>
</feature>
<dbReference type="PANTHER" id="PTHR47807">
    <property type="entry name" value="PROTEIN TBF1"/>
    <property type="match status" value="1"/>
</dbReference>
<keyword evidence="7" id="KW-1185">Reference proteome</keyword>
<evidence type="ECO:0000256" key="2">
    <source>
        <dbReference type="ARBA" id="ARBA00023242"/>
    </source>
</evidence>
<accession>A0ABR0BIQ9</accession>
<evidence type="ECO:0000313" key="7">
    <source>
        <dbReference type="Proteomes" id="UP001287286"/>
    </source>
</evidence>
<feature type="compositionally biased region" description="Low complexity" evidence="4">
    <location>
        <begin position="889"/>
        <end position="940"/>
    </location>
</feature>
<dbReference type="PROSITE" id="PS51294">
    <property type="entry name" value="HTH_MYB"/>
    <property type="match status" value="1"/>
</dbReference>
<feature type="region of interest" description="Disordered" evidence="4">
    <location>
        <begin position="863"/>
        <end position="1301"/>
    </location>
</feature>
<dbReference type="InterPro" id="IPR001005">
    <property type="entry name" value="SANT/Myb"/>
</dbReference>
<feature type="compositionally biased region" description="Low complexity" evidence="4">
    <location>
        <begin position="963"/>
        <end position="1018"/>
    </location>
</feature>
<keyword evidence="1" id="KW-0238">DNA-binding</keyword>
<feature type="compositionally biased region" description="Polar residues" evidence="4">
    <location>
        <begin position="876"/>
        <end position="887"/>
    </location>
</feature>
<gene>
    <name evidence="6" type="ORF">Purlil1_11779</name>
</gene>
<feature type="compositionally biased region" description="Low complexity" evidence="4">
    <location>
        <begin position="1230"/>
        <end position="1245"/>
    </location>
</feature>
<feature type="compositionally biased region" description="Low complexity" evidence="4">
    <location>
        <begin position="1147"/>
        <end position="1167"/>
    </location>
</feature>
<feature type="compositionally biased region" description="Low complexity" evidence="4">
    <location>
        <begin position="1174"/>
        <end position="1200"/>
    </location>
</feature>
<dbReference type="InterPro" id="IPR009057">
    <property type="entry name" value="Homeodomain-like_sf"/>
</dbReference>
<feature type="region of interest" description="Disordered" evidence="4">
    <location>
        <begin position="461"/>
        <end position="487"/>
    </location>
</feature>
<feature type="compositionally biased region" description="Basic and acidic residues" evidence="4">
    <location>
        <begin position="464"/>
        <end position="477"/>
    </location>
</feature>
<feature type="compositionally biased region" description="Low complexity" evidence="4">
    <location>
        <begin position="1259"/>
        <end position="1276"/>
    </location>
</feature>
<dbReference type="Proteomes" id="UP001287286">
    <property type="component" value="Unassembled WGS sequence"/>
</dbReference>
<dbReference type="InterPro" id="IPR017930">
    <property type="entry name" value="Myb_dom"/>
</dbReference>
<feature type="compositionally biased region" description="Polar residues" evidence="4">
    <location>
        <begin position="715"/>
        <end position="724"/>
    </location>
</feature>
<feature type="compositionally biased region" description="Low complexity" evidence="4">
    <location>
        <begin position="684"/>
        <end position="693"/>
    </location>
</feature>
<organism evidence="6 7">
    <name type="scientific">Purpureocillium lilacinum</name>
    <name type="common">Paecilomyces lilacinus</name>
    <dbReference type="NCBI Taxonomy" id="33203"/>
    <lineage>
        <taxon>Eukaryota</taxon>
        <taxon>Fungi</taxon>
        <taxon>Dikarya</taxon>
        <taxon>Ascomycota</taxon>
        <taxon>Pezizomycotina</taxon>
        <taxon>Sordariomycetes</taxon>
        <taxon>Hypocreomycetidae</taxon>
        <taxon>Hypocreales</taxon>
        <taxon>Ophiocordycipitaceae</taxon>
        <taxon>Purpureocillium</taxon>
    </lineage>
</organism>
<feature type="compositionally biased region" description="Pro residues" evidence="4">
    <location>
        <begin position="698"/>
        <end position="709"/>
    </location>
</feature>
<dbReference type="PANTHER" id="PTHR47807:SF1">
    <property type="entry name" value="PROTEIN TBF1"/>
    <property type="match status" value="1"/>
</dbReference>
<evidence type="ECO:0000259" key="5">
    <source>
        <dbReference type="PROSITE" id="PS51294"/>
    </source>
</evidence>
<feature type="compositionally biased region" description="Basic and acidic residues" evidence="4">
    <location>
        <begin position="72"/>
        <end position="81"/>
    </location>
</feature>
<feature type="compositionally biased region" description="Polar residues" evidence="4">
    <location>
        <begin position="945"/>
        <end position="955"/>
    </location>
</feature>
<evidence type="ECO:0000313" key="6">
    <source>
        <dbReference type="EMBL" id="KAK4081022.1"/>
    </source>
</evidence>
<evidence type="ECO:0000256" key="1">
    <source>
        <dbReference type="ARBA" id="ARBA00023125"/>
    </source>
</evidence>
<feature type="compositionally biased region" description="Low complexity" evidence="4">
    <location>
        <begin position="1032"/>
        <end position="1133"/>
    </location>
</feature>
<name>A0ABR0BIQ9_PURLI</name>
<proteinExistence type="predicted"/>
<keyword evidence="2" id="KW-0539">Nucleus</keyword>
<reference evidence="6 7" key="1">
    <citation type="journal article" date="2024" name="Microbiol. Resour. Announc.">
        <title>Genome annotations for the ascomycete fungi Trichoderma harzianum, Trichoderma aggressivum, and Purpureocillium lilacinum.</title>
        <authorList>
            <person name="Beijen E.P.W."/>
            <person name="Ohm R.A."/>
        </authorList>
    </citation>
    <scope>NUCLEOTIDE SEQUENCE [LARGE SCALE GENOMIC DNA]</scope>
    <source>
        <strain evidence="6 7">CBS 150709</strain>
    </source>
</reference>
<dbReference type="CDD" id="cd11660">
    <property type="entry name" value="SANT_TRF"/>
    <property type="match status" value="1"/>
</dbReference>
<feature type="region of interest" description="Disordered" evidence="4">
    <location>
        <begin position="831"/>
        <end position="851"/>
    </location>
</feature>
<feature type="domain" description="HTH myb-type" evidence="5">
    <location>
        <begin position="750"/>
        <end position="802"/>
    </location>
</feature>
<dbReference type="SMART" id="SM00717">
    <property type="entry name" value="SANT"/>
    <property type="match status" value="1"/>
</dbReference>